<dbReference type="InterPro" id="IPR050327">
    <property type="entry name" value="Proton-linked_MCT"/>
</dbReference>
<dbReference type="EMBL" id="JR051779">
    <property type="protein sequence ID" value="AEY61558.1"/>
    <property type="molecule type" value="mRNA"/>
</dbReference>
<feature type="transmembrane region" description="Helical" evidence="2">
    <location>
        <begin position="7"/>
        <end position="28"/>
    </location>
</feature>
<protein>
    <submittedName>
        <fullName evidence="4">Monocarboxylate transporter 14</fullName>
    </submittedName>
</protein>
<feature type="transmembrane region" description="Helical" evidence="2">
    <location>
        <begin position="69"/>
        <end position="91"/>
    </location>
</feature>
<dbReference type="GO" id="GO:0016020">
    <property type="term" value="C:membrane"/>
    <property type="evidence" value="ECO:0007669"/>
    <property type="project" value="UniProtKB-SubCell"/>
</dbReference>
<keyword evidence="2" id="KW-1133">Transmembrane helix</keyword>
<accession>V9IKB9</accession>
<evidence type="ECO:0000313" key="4">
    <source>
        <dbReference type="EMBL" id="AEY61558.1"/>
    </source>
</evidence>
<gene>
    <name evidence="4" type="ORF">ACCB13000</name>
</gene>
<dbReference type="AlphaFoldDB" id="V9IKB9"/>
<feature type="transmembrane region" description="Helical" evidence="2">
    <location>
        <begin position="97"/>
        <end position="121"/>
    </location>
</feature>
<dbReference type="Pfam" id="PF07690">
    <property type="entry name" value="MFS_1"/>
    <property type="match status" value="1"/>
</dbReference>
<dbReference type="InterPro" id="IPR011701">
    <property type="entry name" value="MFS"/>
</dbReference>
<dbReference type="PROSITE" id="PS50850">
    <property type="entry name" value="MFS"/>
    <property type="match status" value="1"/>
</dbReference>
<evidence type="ECO:0000256" key="1">
    <source>
        <dbReference type="ARBA" id="ARBA00004141"/>
    </source>
</evidence>
<comment type="subcellular location">
    <subcellularLocation>
        <location evidence="1">Membrane</location>
        <topology evidence="1">Multi-pass membrane protein</topology>
    </subcellularLocation>
</comment>
<keyword evidence="2" id="KW-0812">Transmembrane</keyword>
<name>V9IKB9_APICE</name>
<dbReference type="PANTHER" id="PTHR11360:SF293">
    <property type="entry name" value="HERMES, ISOFORM A"/>
    <property type="match status" value="1"/>
</dbReference>
<feature type="transmembrane region" description="Helical" evidence="2">
    <location>
        <begin position="34"/>
        <end position="57"/>
    </location>
</feature>
<keyword evidence="2" id="KW-0472">Membrane</keyword>
<feature type="domain" description="Major facilitator superfamily (MFS) profile" evidence="3">
    <location>
        <begin position="1"/>
        <end position="123"/>
    </location>
</feature>
<dbReference type="InterPro" id="IPR020846">
    <property type="entry name" value="MFS_dom"/>
</dbReference>
<proteinExistence type="evidence at transcript level"/>
<reference evidence="4" key="1">
    <citation type="submission" date="2011-11" db="EMBL/GenBank/DDBJ databases">
        <title>Decoding the brain transcriptome of the Eastern honeybee (Apis cerana) based on pyrosequencing.</title>
        <authorList>
            <person name="Sun L."/>
            <person name="Zheng H."/>
            <person name="Wang Y."/>
            <person name="Xie X."/>
            <person name="Zhu Y."/>
            <person name="Gu W."/>
            <person name="Wang S."/>
        </authorList>
    </citation>
    <scope>NUCLEOTIDE SEQUENCE</scope>
    <source>
        <tissue evidence="4">Brain</tissue>
    </source>
</reference>
<dbReference type="SUPFAM" id="SSF103473">
    <property type="entry name" value="MFS general substrate transporter"/>
    <property type="match status" value="1"/>
</dbReference>
<dbReference type="InterPro" id="IPR036259">
    <property type="entry name" value="MFS_trans_sf"/>
</dbReference>
<dbReference type="PANTHER" id="PTHR11360">
    <property type="entry name" value="MONOCARBOXYLATE TRANSPORTER"/>
    <property type="match status" value="1"/>
</dbReference>
<sequence length="137" mass="14599">MSRSCQSIGIFVGGLFISGISLALLPIVTSYTLLSVYCGIFGLASGIYVGITAVIMADMLGTEKLTSSYGISLFVNGIIQLVGPPICGIIYEQIGSYGPIFSILGIVLVVGASLWGFVPFIRKRQKIMEKESPIEKL</sequence>
<dbReference type="GO" id="GO:0008028">
    <property type="term" value="F:monocarboxylic acid transmembrane transporter activity"/>
    <property type="evidence" value="ECO:0007669"/>
    <property type="project" value="TreeGrafter"/>
</dbReference>
<evidence type="ECO:0000256" key="2">
    <source>
        <dbReference type="SAM" id="Phobius"/>
    </source>
</evidence>
<organism evidence="4">
    <name type="scientific">Apis cerana</name>
    <name type="common">Indian honeybee</name>
    <dbReference type="NCBI Taxonomy" id="7461"/>
    <lineage>
        <taxon>Eukaryota</taxon>
        <taxon>Metazoa</taxon>
        <taxon>Ecdysozoa</taxon>
        <taxon>Arthropoda</taxon>
        <taxon>Hexapoda</taxon>
        <taxon>Insecta</taxon>
        <taxon>Pterygota</taxon>
        <taxon>Neoptera</taxon>
        <taxon>Endopterygota</taxon>
        <taxon>Hymenoptera</taxon>
        <taxon>Apocrita</taxon>
        <taxon>Aculeata</taxon>
        <taxon>Apoidea</taxon>
        <taxon>Anthophila</taxon>
        <taxon>Apidae</taxon>
        <taxon>Apis</taxon>
    </lineage>
</organism>
<evidence type="ECO:0000259" key="3">
    <source>
        <dbReference type="PROSITE" id="PS50850"/>
    </source>
</evidence>
<dbReference type="Gene3D" id="1.20.1250.20">
    <property type="entry name" value="MFS general substrate transporter like domains"/>
    <property type="match status" value="1"/>
</dbReference>